<evidence type="ECO:0000313" key="2">
    <source>
        <dbReference type="EMBL" id="HIS35519.1"/>
    </source>
</evidence>
<dbReference type="EMBL" id="DVIU01000053">
    <property type="protein sequence ID" value="HIS35519.1"/>
    <property type="molecule type" value="Genomic_DNA"/>
</dbReference>
<dbReference type="Pfam" id="PF13538">
    <property type="entry name" value="UvrD_C_2"/>
    <property type="match status" value="1"/>
</dbReference>
<dbReference type="Gene3D" id="3.40.50.300">
    <property type="entry name" value="P-loop containing nucleotide triphosphate hydrolases"/>
    <property type="match status" value="2"/>
</dbReference>
<sequence>MDLFLEKILITDKVICDNIDKKDVLGIELLSQNIVAQLRNFVEAIARFLCRQEKDIADNQKGTTAAISYIKSKDKYIFLNRFHKCLQVSASHSTVEPDVAIRLMYRYWDYLYDCKKFLKQEYNIDVLRNLDDFPLEQDETLKEYYEKISIQINKRSIIQITESPTNRYYIQKKKVFRVNGEKYYEVTLSEADNKASKFDNIIAFTKIDIPIFYAIHPRLEDSKIHILNRDMPIRIIVGFKVSIRPCEFDNFFKIFDHRTRVSTSDNEYKALMSYLTQTKLSLTELIELDDDDFAKIREKVCKELKTTHIFDGLSICRQFYNKPGYNVLIYLLYKLRNVVIRDQYNYEPNDRLSNLRLKYKCIGFDTMPFAFELSNHFTNLGDLFECINLAGREHELLGRLIKNNTEIRAKLYTPESELSKFKDIDSLISKYNSLLYYKHKEEGSLKHENGFVYINGYEKNTIRIIQQLNMLTSSGLGGYAESFEQWQKETGYKIDSSEKETALQKLFSYSKVALIYGPAGTGKSTMVKHISNFFSNRTKIYLTNTHSAKENLKRCVNMAENNSFSTIKNYISKGGAECDILFIDECSTVSNVDMVNILEKTQFKLLVLVGDIYQIESIRFGNWFAIARSYIPSKAICELTYVHRSTDEVLKELWESVRKLDGRMADLLDAHHYSVSLDESIFNRSSNDEIILCLNYDGLYGINNINKFLQDSNNSKSVKMGMEIYKVNDRIIFKDNERFGDLLYNNLKGTIINIEEEKSSVKFYIEVEKVFNELDVENANFKLETPRNKGKSIVSFYVNKFSNRDDDDKDYLSIVPFQIAYAVSIHKAQGLEYDSVKILITDEVEELISHNIFYTAITRAKNNLKIYWTEKSQRHILEEMHSMYNKQDASIIAKKYNLKMYT</sequence>
<accession>A0A9D1EXQ9</accession>
<evidence type="ECO:0000259" key="1">
    <source>
        <dbReference type="Pfam" id="PF13538"/>
    </source>
</evidence>
<gene>
    <name evidence="2" type="ORF">IAC10_02660</name>
</gene>
<proteinExistence type="predicted"/>
<dbReference type="AlphaFoldDB" id="A0A9D1EXQ9"/>
<dbReference type="Pfam" id="PF13604">
    <property type="entry name" value="AAA_30"/>
    <property type="match status" value="1"/>
</dbReference>
<dbReference type="InterPro" id="IPR027785">
    <property type="entry name" value="UvrD-like_helicase_C"/>
</dbReference>
<evidence type="ECO:0000313" key="3">
    <source>
        <dbReference type="Proteomes" id="UP000823928"/>
    </source>
</evidence>
<reference evidence="2" key="1">
    <citation type="submission" date="2020-10" db="EMBL/GenBank/DDBJ databases">
        <authorList>
            <person name="Gilroy R."/>
        </authorList>
    </citation>
    <scope>NUCLEOTIDE SEQUENCE</scope>
    <source>
        <strain evidence="2">6276</strain>
    </source>
</reference>
<dbReference type="InterPro" id="IPR027417">
    <property type="entry name" value="P-loop_NTPase"/>
</dbReference>
<protein>
    <submittedName>
        <fullName evidence="2">AAA family ATPase</fullName>
    </submittedName>
</protein>
<comment type="caution">
    <text evidence="2">The sequence shown here is derived from an EMBL/GenBank/DDBJ whole genome shotgun (WGS) entry which is preliminary data.</text>
</comment>
<reference evidence="2" key="2">
    <citation type="journal article" date="2021" name="PeerJ">
        <title>Extensive microbial diversity within the chicken gut microbiome revealed by metagenomics and culture.</title>
        <authorList>
            <person name="Gilroy R."/>
            <person name="Ravi A."/>
            <person name="Getino M."/>
            <person name="Pursley I."/>
            <person name="Horton D.L."/>
            <person name="Alikhan N.F."/>
            <person name="Baker D."/>
            <person name="Gharbi K."/>
            <person name="Hall N."/>
            <person name="Watson M."/>
            <person name="Adriaenssens E.M."/>
            <person name="Foster-Nyarko E."/>
            <person name="Jarju S."/>
            <person name="Secka A."/>
            <person name="Antonio M."/>
            <person name="Oren A."/>
            <person name="Chaudhuri R.R."/>
            <person name="La Ragione R."/>
            <person name="Hildebrand F."/>
            <person name="Pallen M.J."/>
        </authorList>
    </citation>
    <scope>NUCLEOTIDE SEQUENCE</scope>
    <source>
        <strain evidence="2">6276</strain>
    </source>
</reference>
<dbReference type="CDD" id="cd18809">
    <property type="entry name" value="SF1_C_RecD"/>
    <property type="match status" value="1"/>
</dbReference>
<dbReference type="Proteomes" id="UP000823928">
    <property type="component" value="Unassembled WGS sequence"/>
</dbReference>
<organism evidence="2 3">
    <name type="scientific">Candidatus Scatousia excrementigallinarum</name>
    <dbReference type="NCBI Taxonomy" id="2840935"/>
    <lineage>
        <taxon>Bacteria</taxon>
        <taxon>Candidatus Scatousia</taxon>
    </lineage>
</organism>
<feature type="domain" description="UvrD-like helicase C-terminal" evidence="1">
    <location>
        <begin position="820"/>
        <end position="864"/>
    </location>
</feature>
<dbReference type="SUPFAM" id="SSF52540">
    <property type="entry name" value="P-loop containing nucleoside triphosphate hydrolases"/>
    <property type="match status" value="2"/>
</dbReference>
<name>A0A9D1EXQ9_9BACT</name>